<name>A0A6J5M7C6_9CAUD</name>
<reference evidence="2" key="1">
    <citation type="submission" date="2020-04" db="EMBL/GenBank/DDBJ databases">
        <authorList>
            <person name="Chiriac C."/>
            <person name="Salcher M."/>
            <person name="Ghai R."/>
            <person name="Kavagutti S V."/>
        </authorList>
    </citation>
    <scope>NUCLEOTIDE SEQUENCE</scope>
</reference>
<proteinExistence type="predicted"/>
<organism evidence="2">
    <name type="scientific">uncultured Caudovirales phage</name>
    <dbReference type="NCBI Taxonomy" id="2100421"/>
    <lineage>
        <taxon>Viruses</taxon>
        <taxon>Duplodnaviria</taxon>
        <taxon>Heunggongvirae</taxon>
        <taxon>Uroviricota</taxon>
        <taxon>Caudoviricetes</taxon>
        <taxon>Peduoviridae</taxon>
        <taxon>Maltschvirus</taxon>
        <taxon>Maltschvirus maltsch</taxon>
    </lineage>
</organism>
<accession>A0A6J5M7C6</accession>
<gene>
    <name evidence="2" type="ORF">UFOVP452_22</name>
</gene>
<dbReference type="EMBL" id="LR796413">
    <property type="protein sequence ID" value="CAB4142584.1"/>
    <property type="molecule type" value="Genomic_DNA"/>
</dbReference>
<protein>
    <submittedName>
        <fullName evidence="2">Uncharacterized protein</fullName>
    </submittedName>
</protein>
<feature type="region of interest" description="Disordered" evidence="1">
    <location>
        <begin position="40"/>
        <end position="73"/>
    </location>
</feature>
<sequence length="73" mass="7474">MVRVIPTRSQLGYANGSAAPITLTEGEPVSVPDDLAKALLSGGDATLDEPEATEAPPPPPPPAPAPRPAPRRK</sequence>
<evidence type="ECO:0000256" key="1">
    <source>
        <dbReference type="SAM" id="MobiDB-lite"/>
    </source>
</evidence>
<evidence type="ECO:0000313" key="2">
    <source>
        <dbReference type="EMBL" id="CAB4142584.1"/>
    </source>
</evidence>
<feature type="compositionally biased region" description="Pro residues" evidence="1">
    <location>
        <begin position="55"/>
        <end position="73"/>
    </location>
</feature>